<dbReference type="AlphaFoldDB" id="A0A182J2Q7"/>
<accession>A0A182J2Q7</accession>
<dbReference type="VEuPathDB" id="VectorBase:AATE010249"/>
<sequence length="547" mass="60958">MFSGAVMLAQPIAQQADDGSRLKQLMEEGVFLLERGQLIHLVVMFVPFAPGAHTLGISHETVCTVFTACLLTAFITAIASIFPLALFLTDSFIFVCKFTSGRFLMTIIVQAFRFFKATLTTLFATILTAFSTFAIIDPARSFLATFFNTLCIDFSTFCFLTTILTICFDSSTFSFFTTFSNTSCIDFSTFCFLMTVLASFFAAILTIWLTNILTTFSNTSATLDYPTFSSLTMFFNTSHFDFSAFSFVTAILPIFYTTIVTICITNILTTFFDTSHFDFSAFSFTTILAIFYTTIVTICITNILTTFFDTSCIDFSTFSFFTTILAIFYTTIVTICITNILTTFFDTSHFDFSTFRFLTAFLNTSCIDLSAFDILTTIFAIFFTAILTNILPTFVATSCIDFPTFGFFTTILTSRFVEPLLHSLTATFRTAIVSSIGGTFTAFLTASHQKTVLLTYSRTSAIVFSTQHFPIFLTNTPSHGDIPSIVRSFPARLITHTFLPTIRTDFSTSLTSFHLTLATAFIRGNQTPLVFATRSSHVHFSTFTPFA</sequence>
<organism evidence="1">
    <name type="scientific">Anopheles atroparvus</name>
    <name type="common">European mosquito</name>
    <dbReference type="NCBI Taxonomy" id="41427"/>
    <lineage>
        <taxon>Eukaryota</taxon>
        <taxon>Metazoa</taxon>
        <taxon>Ecdysozoa</taxon>
        <taxon>Arthropoda</taxon>
        <taxon>Hexapoda</taxon>
        <taxon>Insecta</taxon>
        <taxon>Pterygota</taxon>
        <taxon>Neoptera</taxon>
        <taxon>Endopterygota</taxon>
        <taxon>Diptera</taxon>
        <taxon>Nematocera</taxon>
        <taxon>Culicoidea</taxon>
        <taxon>Culicidae</taxon>
        <taxon>Anophelinae</taxon>
        <taxon>Anopheles</taxon>
    </lineage>
</organism>
<reference evidence="1" key="1">
    <citation type="submission" date="2022-08" db="UniProtKB">
        <authorList>
            <consortium name="EnsemblMetazoa"/>
        </authorList>
    </citation>
    <scope>IDENTIFICATION</scope>
    <source>
        <strain evidence="1">EBRO</strain>
    </source>
</reference>
<protein>
    <submittedName>
        <fullName evidence="1">Uncharacterized protein</fullName>
    </submittedName>
</protein>
<dbReference type="EnsemblMetazoa" id="AATE010249-RA">
    <property type="protein sequence ID" value="AATE010249-PA.1"/>
    <property type="gene ID" value="AATE010249"/>
</dbReference>
<proteinExistence type="predicted"/>
<evidence type="ECO:0000313" key="1">
    <source>
        <dbReference type="EnsemblMetazoa" id="AATE010249-PA.1"/>
    </source>
</evidence>
<name>A0A182J2Q7_ANOAO</name>